<comment type="pathway">
    <text evidence="3 18">Amino-acid degradation; L-proline degradation into L-glutamate; L-glutamate from L-proline: step 2/2.</text>
</comment>
<dbReference type="InterPro" id="IPR041349">
    <property type="entry name" value="PRODH"/>
</dbReference>
<evidence type="ECO:0000256" key="3">
    <source>
        <dbReference type="ARBA" id="ARBA00004786"/>
    </source>
</evidence>
<dbReference type="NCBIfam" id="TIGR01238">
    <property type="entry name" value="D1pyr5carbox3"/>
    <property type="match status" value="1"/>
</dbReference>
<evidence type="ECO:0000256" key="9">
    <source>
        <dbReference type="ARBA" id="ARBA00023027"/>
    </source>
</evidence>
<evidence type="ECO:0000256" key="8">
    <source>
        <dbReference type="ARBA" id="ARBA00023015"/>
    </source>
</evidence>
<dbReference type="KEGG" id="gbc:GbCGDNIH3_0110"/>
<dbReference type="InterPro" id="IPR002872">
    <property type="entry name" value="Proline_DH_dom"/>
</dbReference>
<dbReference type="AlphaFoldDB" id="A0AAN0RBL3"/>
<dbReference type="SUPFAM" id="SSF53720">
    <property type="entry name" value="ALDH-like"/>
    <property type="match status" value="1"/>
</dbReference>
<keyword evidence="6 18" id="KW-0274">FAD</keyword>
<dbReference type="Gene3D" id="3.40.309.10">
    <property type="entry name" value="Aldehyde Dehydrogenase, Chain A, domain 2"/>
    <property type="match status" value="1"/>
</dbReference>
<comment type="similarity">
    <text evidence="17 18">In the C-terminal section; belongs to the aldehyde dehydrogenase family.</text>
</comment>
<keyword evidence="10 18" id="KW-0642">Proline metabolism</keyword>
<keyword evidence="8 18" id="KW-0805">Transcription regulation</keyword>
<dbReference type="Gene3D" id="3.40.605.10">
    <property type="entry name" value="Aldehyde Dehydrogenase, Chain A, domain 1"/>
    <property type="match status" value="1"/>
</dbReference>
<dbReference type="PANTHER" id="PTHR42862:SF1">
    <property type="entry name" value="DELTA-1-PYRROLINE-5-CARBOXYLATE DEHYDROGENASE 2, ISOFORM A-RELATED"/>
    <property type="match status" value="1"/>
</dbReference>
<keyword evidence="13" id="KW-0511">Multifunctional enzyme</keyword>
<protein>
    <recommendedName>
        <fullName evidence="18">Bifunctional protein PutA</fullName>
    </recommendedName>
    <domain>
        <recommendedName>
            <fullName evidence="18">Proline dehydrogenase</fullName>
            <ecNumber evidence="18">1.5.5.2</ecNumber>
        </recommendedName>
        <alternativeName>
            <fullName evidence="18">Proline oxidase</fullName>
        </alternativeName>
    </domain>
    <domain>
        <recommendedName>
            <fullName evidence="18">Delta-1-pyrroline-5-carboxylate dehydrogenase</fullName>
            <shortName evidence="18">P5C dehydrogenase</shortName>
            <ecNumber evidence="18">1.2.1.88</ecNumber>
        </recommendedName>
        <alternativeName>
            <fullName evidence="18">L-glutamate gamma-semialdehyde dehydrogenase</fullName>
        </alternativeName>
    </domain>
</protein>
<dbReference type="Gene3D" id="1.20.5.550">
    <property type="entry name" value="Single Helix bin"/>
    <property type="match status" value="1"/>
</dbReference>
<dbReference type="Pfam" id="PF14850">
    <property type="entry name" value="Pro_dh-DNA_bdg"/>
    <property type="match status" value="1"/>
</dbReference>
<dbReference type="InterPro" id="IPR016163">
    <property type="entry name" value="Ald_DH_C"/>
</dbReference>
<dbReference type="GO" id="GO:0003842">
    <property type="term" value="F:L-glutamate gamma-semialdehyde dehydrogenase activity"/>
    <property type="evidence" value="ECO:0007669"/>
    <property type="project" value="UniProtKB-UniRule"/>
</dbReference>
<evidence type="ECO:0000256" key="11">
    <source>
        <dbReference type="ARBA" id="ARBA00023125"/>
    </source>
</evidence>
<dbReference type="InterPro" id="IPR016160">
    <property type="entry name" value="Ald_DH_CS_CYS"/>
</dbReference>
<dbReference type="Gene3D" id="1.20.5.460">
    <property type="entry name" value="Single helix bin"/>
    <property type="match status" value="1"/>
</dbReference>
<dbReference type="GO" id="GO:0003700">
    <property type="term" value="F:DNA-binding transcription factor activity"/>
    <property type="evidence" value="ECO:0007669"/>
    <property type="project" value="InterPro"/>
</dbReference>
<evidence type="ECO:0000256" key="13">
    <source>
        <dbReference type="ARBA" id="ARBA00023268"/>
    </source>
</evidence>
<dbReference type="PROSITE" id="PS00070">
    <property type="entry name" value="ALDEHYDE_DEHYDR_CYS"/>
    <property type="match status" value="1"/>
</dbReference>
<dbReference type="SUPFAM" id="SSF81935">
    <property type="entry name" value="N-terminal domain of bifunctional PutA protein"/>
    <property type="match status" value="1"/>
</dbReference>
<evidence type="ECO:0000256" key="16">
    <source>
        <dbReference type="ARBA" id="ARBA00060889"/>
    </source>
</evidence>
<sequence>MIQHGGLAMTRSGLFIDLAQAFGTVTEARHRLDRACRRPEQECMASLLPLASLSDHAASQADTLARSLAERLREHGAGNGLSALIQEYDLSSQEGVALMCLAEALLRIPDDGTRDALIRDKIGRGEWHTHLGWTRPLFVNAATWSLVLTGRLVAPSSASTLGAALTRLIGRAGEPVIRHAMDRVVRLLGTRFVAGETIEAALAATSLLWTQGFRHSYDMLGEAAMTRADADRYYRAYEHAIDCIGATLRARGYEPAEDMAPLIEAPSISIKLSALHPRYEHTQHARIMQDLPPLLRNLAAMARANGIALTIDAEEADRLPLSLDVLAALCADPVVAGWNGIGLAVQAYQRRAPAVIENLIDLARHHGRRLMVRLVKGAYWDSEIKRAQIDGLESFPVFTRKSYTDLSYVACARMFLEAPDAVFPQFATHNALTVATIIAMAEEITGVSFNPDQYEFQCLHGMGEALYTDVVRFDGLNRPCRIYAPVGTHETLLAYLVRRLLENGANTSFINRVDDTTISIDQLIADPVQQILAMRTECGTPHPTIRSPRSLYGPERENAWGIDLTDATRMAQLAEACITLSSKRWLVSIEEDVDRERISIRNPAASWDHIGDVVFATAEEVERAIARARQAAPLWAAELPSRRAACLREAADAMERDVALFISLAVREAGKTIPNAIGEVREAVDFLRYYAAGIENGWNTQTHLPLGVVTCISPWNFPLAIFTGQVAAALAAGNAVLAKPAEQTPLIAAEAVAVLHRAGVPTAVLQLVPGDGAVGARLVADSRIDGVVFTGSTEAARSIQRSLSYRLNTHGDPVPLIAETGGQNAMIVDSTALPEQVVSDVLVSAFDSAGQRCSALRVLCLQDDIADLVITMLRGALQERVTARPDRLDTDIGPVISAAARDAIEDHIAAMARAGCTVHRAALRQETEDGFFVSPTIIELGSHPIPDKEVFGPVLHVLRFRRDDLSDVIARINATGYALTFGIHSRIQEIADYACMKSTAGNIYVNRSMIGAVVGVQPFGGHGLSGTGPKAGGPLYLSRLVAHAPPLLTPVKQVFIEKEENAVPVLVKVWQAWVKQKGIEPSSLPILRYDRDMVLPGPVGEQNIYRLSPRSTLLCIASDLEGLSYLVQSALAAGIKHIAVSIPADITGVFNTLPDALRSTVVLAASDQEGNADAVLFEGDDAALIALQTRLAHQSGRIVPVYRIRRRGRDIPLLALVTECTISINTAAAGGNAALMAMT</sequence>
<dbReference type="GO" id="GO:0004657">
    <property type="term" value="F:proline dehydrogenase activity"/>
    <property type="evidence" value="ECO:0007669"/>
    <property type="project" value="UniProtKB-UniRule"/>
</dbReference>
<feature type="domain" description="Proline utilization A proline dehydrogenase N-terminal" evidence="23">
    <location>
        <begin position="26"/>
        <end position="73"/>
    </location>
</feature>
<accession>A0AAN0RBL3</accession>
<evidence type="ECO:0000259" key="21">
    <source>
        <dbReference type="Pfam" id="PF01619"/>
    </source>
</evidence>
<dbReference type="GO" id="GO:0010133">
    <property type="term" value="P:L-proline catabolic process to L-glutamate"/>
    <property type="evidence" value="ECO:0007669"/>
    <property type="project" value="UniProtKB-UniRule"/>
</dbReference>
<dbReference type="InterPro" id="IPR024089">
    <property type="entry name" value="PRODH_PutA_dom_I/II"/>
</dbReference>
<evidence type="ECO:0000256" key="4">
    <source>
        <dbReference type="ARBA" id="ARBA00022491"/>
    </source>
</evidence>
<dbReference type="InterPro" id="IPR025703">
    <property type="entry name" value="Bifunct_PutA"/>
</dbReference>
<evidence type="ECO:0000313" key="25">
    <source>
        <dbReference type="Proteomes" id="UP000019438"/>
    </source>
</evidence>
<evidence type="ECO:0000256" key="1">
    <source>
        <dbReference type="ARBA" id="ARBA00001974"/>
    </source>
</evidence>
<dbReference type="PANTHER" id="PTHR42862">
    <property type="entry name" value="DELTA-1-PYRROLINE-5-CARBOXYLATE DEHYDROGENASE 1, ISOFORM A-RELATED"/>
    <property type="match status" value="1"/>
</dbReference>
<dbReference type="InterPro" id="IPR005933">
    <property type="entry name" value="PutA_C"/>
</dbReference>
<dbReference type="SUPFAM" id="SSF51730">
    <property type="entry name" value="FAD-linked oxidoreductase"/>
    <property type="match status" value="1"/>
</dbReference>
<evidence type="ECO:0000256" key="6">
    <source>
        <dbReference type="ARBA" id="ARBA00022827"/>
    </source>
</evidence>
<dbReference type="InterPro" id="IPR016162">
    <property type="entry name" value="Ald_DH_N"/>
</dbReference>
<comment type="pathway">
    <text evidence="2 18">Amino-acid degradation; L-proline degradation into L-glutamate; L-glutamate from L-proline: step 1/2.</text>
</comment>
<dbReference type="Pfam" id="PF18327">
    <property type="entry name" value="PRODH"/>
    <property type="match status" value="1"/>
</dbReference>
<comment type="function">
    <text evidence="18">Oxidizes proline to glutamate for use as a carbon and nitrogen source.</text>
</comment>
<evidence type="ECO:0000259" key="23">
    <source>
        <dbReference type="Pfam" id="PF18327"/>
    </source>
</evidence>
<dbReference type="Proteomes" id="UP000019438">
    <property type="component" value="Chromosome"/>
</dbReference>
<keyword evidence="9 18" id="KW-0520">NAD</keyword>
<dbReference type="EC" id="1.5.5.2" evidence="18"/>
<evidence type="ECO:0000256" key="5">
    <source>
        <dbReference type="ARBA" id="ARBA00022630"/>
    </source>
</evidence>
<dbReference type="GO" id="GO:0003677">
    <property type="term" value="F:DNA binding"/>
    <property type="evidence" value="ECO:0007669"/>
    <property type="project" value="UniProtKB-KW"/>
</dbReference>
<keyword evidence="4 18" id="KW-0678">Repressor</keyword>
<evidence type="ECO:0000259" key="20">
    <source>
        <dbReference type="Pfam" id="PF00171"/>
    </source>
</evidence>
<evidence type="ECO:0000256" key="17">
    <source>
        <dbReference type="ARBA" id="ARBA00060911"/>
    </source>
</evidence>
<keyword evidence="7 18" id="KW-0560">Oxidoreductase</keyword>
<feature type="domain" description="Aldehyde dehydrogenase" evidence="20">
    <location>
        <begin position="596"/>
        <end position="1036"/>
    </location>
</feature>
<evidence type="ECO:0000256" key="19">
    <source>
        <dbReference type="PIRSR" id="PIRSR000197-1"/>
    </source>
</evidence>
<feature type="domain" description="Proline dehydrogenase" evidence="21">
    <location>
        <begin position="204"/>
        <end position="512"/>
    </location>
</feature>
<gene>
    <name evidence="24" type="ORF">GbCGDNIH3_0110</name>
</gene>
<dbReference type="InterPro" id="IPR024090">
    <property type="entry name" value="PRODH_PutA_dom_I"/>
</dbReference>
<dbReference type="Gene3D" id="3.20.20.220">
    <property type="match status" value="1"/>
</dbReference>
<evidence type="ECO:0000256" key="10">
    <source>
        <dbReference type="ARBA" id="ARBA00023062"/>
    </source>
</evidence>
<organism evidence="24 25">
    <name type="scientific">Granulibacter bethesdensis</name>
    <dbReference type="NCBI Taxonomy" id="364410"/>
    <lineage>
        <taxon>Bacteria</taxon>
        <taxon>Pseudomonadati</taxon>
        <taxon>Pseudomonadota</taxon>
        <taxon>Alphaproteobacteria</taxon>
        <taxon>Acetobacterales</taxon>
        <taxon>Acetobacteraceae</taxon>
        <taxon>Granulibacter</taxon>
    </lineage>
</organism>
<evidence type="ECO:0000256" key="7">
    <source>
        <dbReference type="ARBA" id="ARBA00023002"/>
    </source>
</evidence>
<feature type="active site" evidence="19">
    <location>
        <position position="853"/>
    </location>
</feature>
<comment type="catalytic activity">
    <reaction evidence="14 18">
        <text>L-glutamate 5-semialdehyde + NAD(+) + H2O = L-glutamate + NADH + 2 H(+)</text>
        <dbReference type="Rhea" id="RHEA:30235"/>
        <dbReference type="ChEBI" id="CHEBI:15377"/>
        <dbReference type="ChEBI" id="CHEBI:15378"/>
        <dbReference type="ChEBI" id="CHEBI:29985"/>
        <dbReference type="ChEBI" id="CHEBI:57540"/>
        <dbReference type="ChEBI" id="CHEBI:57945"/>
        <dbReference type="ChEBI" id="CHEBI:58066"/>
        <dbReference type="EC" id="1.2.1.88"/>
    </reaction>
</comment>
<dbReference type="RefSeq" id="WP_025285693.1">
    <property type="nucleotide sequence ID" value="NZ_CP003181.2"/>
</dbReference>
<evidence type="ECO:0000313" key="24">
    <source>
        <dbReference type="EMBL" id="AHJ61854.1"/>
    </source>
</evidence>
<proteinExistence type="inferred from homology"/>
<comment type="similarity">
    <text evidence="16 18">In the N-terminal section; belongs to the proline dehydrogenase family.</text>
</comment>
<keyword evidence="5 18" id="KW-0285">Flavoprotein</keyword>
<feature type="domain" description="Proline dehydrogenase PutA" evidence="22">
    <location>
        <begin position="81"/>
        <end position="192"/>
    </location>
</feature>
<evidence type="ECO:0000256" key="12">
    <source>
        <dbReference type="ARBA" id="ARBA00023163"/>
    </source>
</evidence>
<dbReference type="FunFam" id="3.40.309.10:FF:000005">
    <property type="entry name" value="1-pyrroline-5-carboxylate dehydrogenase 1"/>
    <property type="match status" value="1"/>
</dbReference>
<evidence type="ECO:0000256" key="15">
    <source>
        <dbReference type="ARBA" id="ARBA00048779"/>
    </source>
</evidence>
<keyword evidence="12 18" id="KW-0804">Transcription</keyword>
<reference evidence="25" key="1">
    <citation type="submission" date="2012-06" db="EMBL/GenBank/DDBJ databases">
        <title>Genome analysis of multiple Granulibacter bethesdensis isolates demonstrates substantial genome diversity.</title>
        <authorList>
            <person name="Greenberg D.E."/>
            <person name="Porcella S.F."/>
            <person name="Zarember K."/>
            <person name="Zelazny A.M."/>
            <person name="Bruno D."/>
            <person name="Martens C."/>
            <person name="Barbian K.D."/>
            <person name="Jaske E."/>
            <person name="Holland S.M."/>
        </authorList>
    </citation>
    <scope>NUCLEOTIDE SEQUENCE [LARGE SCALE GENOMIC DNA]</scope>
    <source>
        <strain evidence="25">CGDNIH3</strain>
    </source>
</reference>
<dbReference type="InterPro" id="IPR024082">
    <property type="entry name" value="PRODH_PutA_dom_II"/>
</dbReference>
<evidence type="ECO:0000256" key="14">
    <source>
        <dbReference type="ARBA" id="ARBA00048142"/>
    </source>
</evidence>
<feature type="active site" evidence="19">
    <location>
        <position position="819"/>
    </location>
</feature>
<dbReference type="InterPro" id="IPR050485">
    <property type="entry name" value="Proline_metab_enzyme"/>
</dbReference>
<dbReference type="Pfam" id="PF01619">
    <property type="entry name" value="Pro_dh"/>
    <property type="match status" value="1"/>
</dbReference>
<dbReference type="FunFam" id="3.20.20.220:FF:000004">
    <property type="entry name" value="Bifunctional protein PutA"/>
    <property type="match status" value="1"/>
</dbReference>
<dbReference type="PIRSF" id="PIRSF000197">
    <property type="entry name" value="Bifunct_PutA"/>
    <property type="match status" value="1"/>
</dbReference>
<evidence type="ECO:0000256" key="2">
    <source>
        <dbReference type="ARBA" id="ARBA00004739"/>
    </source>
</evidence>
<keyword evidence="11 18" id="KW-0238">DNA-binding</keyword>
<dbReference type="InterPro" id="IPR015590">
    <property type="entry name" value="Aldehyde_DH_dom"/>
</dbReference>
<dbReference type="EC" id="1.2.1.88" evidence="18"/>
<evidence type="ECO:0000259" key="22">
    <source>
        <dbReference type="Pfam" id="PF14850"/>
    </source>
</evidence>
<dbReference type="Pfam" id="PF00171">
    <property type="entry name" value="Aldedh"/>
    <property type="match status" value="1"/>
</dbReference>
<dbReference type="FunFam" id="1.20.5.460:FF:000001">
    <property type="entry name" value="Bifunctional protein PutA"/>
    <property type="match status" value="1"/>
</dbReference>
<dbReference type="EMBL" id="CP003181">
    <property type="protein sequence ID" value="AHJ61854.1"/>
    <property type="molecule type" value="Genomic_DNA"/>
</dbReference>
<evidence type="ECO:0000256" key="18">
    <source>
        <dbReference type="PIRNR" id="PIRNR000197"/>
    </source>
</evidence>
<dbReference type="GO" id="GO:0009898">
    <property type="term" value="C:cytoplasmic side of plasma membrane"/>
    <property type="evidence" value="ECO:0007669"/>
    <property type="project" value="TreeGrafter"/>
</dbReference>
<comment type="cofactor">
    <cofactor evidence="1 18">
        <name>FAD</name>
        <dbReference type="ChEBI" id="CHEBI:57692"/>
    </cofactor>
</comment>
<name>A0AAN0RBL3_9PROT</name>
<dbReference type="NCBIfam" id="NF008869">
    <property type="entry name" value="PRK11904.1"/>
    <property type="match status" value="1"/>
</dbReference>
<dbReference type="InterPro" id="IPR016161">
    <property type="entry name" value="Ald_DH/histidinol_DH"/>
</dbReference>
<comment type="catalytic activity">
    <reaction evidence="15 18">
        <text>L-proline + a quinone = (S)-1-pyrroline-5-carboxylate + a quinol + H(+)</text>
        <dbReference type="Rhea" id="RHEA:23784"/>
        <dbReference type="ChEBI" id="CHEBI:15378"/>
        <dbReference type="ChEBI" id="CHEBI:17388"/>
        <dbReference type="ChEBI" id="CHEBI:24646"/>
        <dbReference type="ChEBI" id="CHEBI:60039"/>
        <dbReference type="ChEBI" id="CHEBI:132124"/>
        <dbReference type="EC" id="1.5.5.2"/>
    </reaction>
</comment>
<dbReference type="InterPro" id="IPR029041">
    <property type="entry name" value="FAD-linked_oxidoreductase-like"/>
</dbReference>